<evidence type="ECO:0000313" key="1">
    <source>
        <dbReference type="EMBL" id="MDM8275675.1"/>
    </source>
</evidence>
<dbReference type="Proteomes" id="UP001529421">
    <property type="component" value="Unassembled WGS sequence"/>
</dbReference>
<evidence type="ECO:0000313" key="2">
    <source>
        <dbReference type="Proteomes" id="UP001529421"/>
    </source>
</evidence>
<gene>
    <name evidence="1" type="ORF">QUW28_09260</name>
</gene>
<reference evidence="1 2" key="2">
    <citation type="submission" date="2023-06" db="EMBL/GenBank/DDBJ databases">
        <authorList>
            <person name="Zeman M."/>
            <person name="Kubasova T."/>
            <person name="Jahodarova E."/>
            <person name="Nykrynova M."/>
            <person name="Rychlik I."/>
        </authorList>
    </citation>
    <scope>NUCLEOTIDE SEQUENCE [LARGE SCALE GENOMIC DNA]</scope>
    <source>
        <strain evidence="1 2">154_Feed</strain>
    </source>
</reference>
<name>A0ABT7VAZ7_9ACTN</name>
<accession>A0ABT7VAZ7</accession>
<protein>
    <submittedName>
        <fullName evidence="1">Uncharacterized protein</fullName>
    </submittedName>
</protein>
<dbReference type="RefSeq" id="WP_289545882.1">
    <property type="nucleotide sequence ID" value="NZ_JAUDDZ010000016.1"/>
</dbReference>
<sequence length="328" mass="36647">MMDTCLFGISAFEALRASDTLPFDLYGLPRTAKRSATGVPRLGEIDAQLKALGVVGRPLHVLLDNDACSRRSSDVVCHVLTKQLPPRSLIRCDSNLLVPTPELCFLQLADSRCANVGSSCLSREIELVLKGFELAGEYRMDAMDPDGFRTIERPATTAERMRQTLALCTRLRGIALARKVLSSVQDNARSPGEAAMALLLTGPRRLGGMGFPRGVLNWPIQTSSGLRKVDLGWPWLRAGLEYKGRKYHPEGRASVDDRRENSITGSGITLLNVWYEDLASPWLFDQLVHDISRVLGLRVRIRDEQFSYRQRVLRSLALPPLRRYDDML</sequence>
<dbReference type="EMBL" id="JAUDDZ010000016">
    <property type="protein sequence ID" value="MDM8275675.1"/>
    <property type="molecule type" value="Genomic_DNA"/>
</dbReference>
<keyword evidence="2" id="KW-1185">Reference proteome</keyword>
<proteinExistence type="predicted"/>
<comment type="caution">
    <text evidence="1">The sequence shown here is derived from an EMBL/GenBank/DDBJ whole genome shotgun (WGS) entry which is preliminary data.</text>
</comment>
<organism evidence="1 2">
    <name type="scientific">Enorma phocaeensis</name>
    <dbReference type="NCBI Taxonomy" id="1871019"/>
    <lineage>
        <taxon>Bacteria</taxon>
        <taxon>Bacillati</taxon>
        <taxon>Actinomycetota</taxon>
        <taxon>Coriobacteriia</taxon>
        <taxon>Coriobacteriales</taxon>
        <taxon>Coriobacteriaceae</taxon>
        <taxon>Enorma</taxon>
    </lineage>
</organism>
<reference evidence="2" key="1">
    <citation type="submission" date="2023-06" db="EMBL/GenBank/DDBJ databases">
        <title>Identification and characterization of horizontal gene transfer across gut microbiota members of farm animals based on homology search.</title>
        <authorList>
            <person name="Zeman M."/>
            <person name="Kubasova T."/>
            <person name="Jahodarova E."/>
            <person name="Nykrynova M."/>
            <person name="Rychlik I."/>
        </authorList>
    </citation>
    <scope>NUCLEOTIDE SEQUENCE [LARGE SCALE GENOMIC DNA]</scope>
    <source>
        <strain evidence="2">154_Feed</strain>
    </source>
</reference>